<dbReference type="Gene3D" id="3.90.550.10">
    <property type="entry name" value="Spore Coat Polysaccharide Biosynthesis Protein SpsA, Chain A"/>
    <property type="match status" value="1"/>
</dbReference>
<keyword evidence="1" id="KW-0808">Transferase</keyword>
<accession>D3X720</accession>
<reference evidence="1" key="1">
    <citation type="journal article" date="2010" name="ChemBioChem">
        <title>Analysis of the liposidomycin gene cluster leads to the identification of new caprazamycin derivatives.</title>
        <authorList>
            <person name="Kaysser L."/>
            <person name="Siebenberg S."/>
            <person name="Kammerer B."/>
            <person name="Gust B."/>
        </authorList>
    </citation>
    <scope>NUCLEOTIDE SEQUENCE</scope>
</reference>
<dbReference type="SUPFAM" id="SSF53448">
    <property type="entry name" value="Nucleotide-diphospho-sugar transferases"/>
    <property type="match status" value="1"/>
</dbReference>
<organism evidence="1">
    <name type="scientific">Streptomyces sp. SN-1061M</name>
    <dbReference type="NCBI Taxonomy" id="722721"/>
    <lineage>
        <taxon>Bacteria</taxon>
        <taxon>Bacillati</taxon>
        <taxon>Actinomycetota</taxon>
        <taxon>Actinomycetes</taxon>
        <taxon>Kitasatosporales</taxon>
        <taxon>Streptomycetaceae</taxon>
        <taxon>Streptomyces</taxon>
    </lineage>
</organism>
<protein>
    <submittedName>
        <fullName evidence="1">Nucleotidyltransferase</fullName>
    </submittedName>
</protein>
<evidence type="ECO:0000313" key="1">
    <source>
        <dbReference type="EMBL" id="ADC96662.1"/>
    </source>
</evidence>
<gene>
    <name evidence="1" type="primary">lpmN</name>
</gene>
<proteinExistence type="predicted"/>
<dbReference type="InterPro" id="IPR029044">
    <property type="entry name" value="Nucleotide-diphossugar_trans"/>
</dbReference>
<dbReference type="EMBL" id="GU219978">
    <property type="protein sequence ID" value="ADC96662.1"/>
    <property type="molecule type" value="Genomic_DNA"/>
</dbReference>
<dbReference type="GO" id="GO:0016740">
    <property type="term" value="F:transferase activity"/>
    <property type="evidence" value="ECO:0007669"/>
    <property type="project" value="UniProtKB-KW"/>
</dbReference>
<name>D3X720_9ACTN</name>
<dbReference type="AlphaFoldDB" id="D3X720"/>
<sequence>MRASVIVAMAGEGTRFGAPYPKELHAVGPHRTVLHCCLEPLTALDLTQVRIVGVVGAGRARSMDVIAEELGGRGAEVVFAVQHPRRHGPGLEGAVRAGLPFCEGVTAVVLADQIFTTGKPDDFAEAMDMARRHGQSALVYPTKDPEVLRADGAVALDRRTGVVTACEEKPQHDLDRFDGLWVVPMVSPDHREKLPAVATDPARILTGAAFVEVESYVNVTRPSDVWGWRCPEF</sequence>